<dbReference type="EC" id="1.1.1.338" evidence="4"/>
<gene>
    <name evidence="4" type="primary">comC_2</name>
    <name evidence="4" type="ORF">ROA7745_04135</name>
</gene>
<dbReference type="SUPFAM" id="SSF89733">
    <property type="entry name" value="L-sulfolactate dehydrogenase-like"/>
    <property type="match status" value="1"/>
</dbReference>
<dbReference type="InterPro" id="IPR043143">
    <property type="entry name" value="Mal/L-sulf/L-lact_DH-like_NADP"/>
</dbReference>
<feature type="region of interest" description="Disordered" evidence="3">
    <location>
        <begin position="1"/>
        <end position="22"/>
    </location>
</feature>
<protein>
    <submittedName>
        <fullName evidence="4">(2R)-3-sulfolactate dehydrogenase (NADP(+))</fullName>
        <ecNumber evidence="4">1.1.1.338</ecNumber>
    </submittedName>
</protein>
<comment type="similarity">
    <text evidence="1">Belongs to the LDH2/MDH2 oxidoreductase family.</text>
</comment>
<dbReference type="PANTHER" id="PTHR11091:SF0">
    <property type="entry name" value="MALATE DEHYDROGENASE"/>
    <property type="match status" value="1"/>
</dbReference>
<accession>A0A1X7BYB8</accession>
<reference evidence="4 5" key="1">
    <citation type="submission" date="2017-03" db="EMBL/GenBank/DDBJ databases">
        <authorList>
            <person name="Afonso C.L."/>
            <person name="Miller P.J."/>
            <person name="Scott M.A."/>
            <person name="Spackman E."/>
            <person name="Goraichik I."/>
            <person name="Dimitrov K.M."/>
            <person name="Suarez D.L."/>
            <person name="Swayne D.E."/>
        </authorList>
    </citation>
    <scope>NUCLEOTIDE SEQUENCE [LARGE SCALE GENOMIC DNA]</scope>
    <source>
        <strain evidence="4 5">CECT 7745</strain>
    </source>
</reference>
<dbReference type="Proteomes" id="UP000193224">
    <property type="component" value="Unassembled WGS sequence"/>
</dbReference>
<dbReference type="GO" id="GO:0016491">
    <property type="term" value="F:oxidoreductase activity"/>
    <property type="evidence" value="ECO:0007669"/>
    <property type="project" value="UniProtKB-KW"/>
</dbReference>
<evidence type="ECO:0000313" key="5">
    <source>
        <dbReference type="Proteomes" id="UP000193224"/>
    </source>
</evidence>
<evidence type="ECO:0000313" key="4">
    <source>
        <dbReference type="EMBL" id="SMC14269.1"/>
    </source>
</evidence>
<dbReference type="InterPro" id="IPR043144">
    <property type="entry name" value="Mal/L-sulf/L-lact_DH-like_ah"/>
</dbReference>
<evidence type="ECO:0000256" key="2">
    <source>
        <dbReference type="ARBA" id="ARBA00023002"/>
    </source>
</evidence>
<dbReference type="Gene3D" id="3.30.1370.60">
    <property type="entry name" value="Hypothetical oxidoreductase yiak, domain 2"/>
    <property type="match status" value="1"/>
</dbReference>
<evidence type="ECO:0000256" key="1">
    <source>
        <dbReference type="ARBA" id="ARBA00006056"/>
    </source>
</evidence>
<dbReference type="AlphaFoldDB" id="A0A1X7BYB8"/>
<dbReference type="InterPro" id="IPR036111">
    <property type="entry name" value="Mal/L-sulfo/L-lacto_DH-like_sf"/>
</dbReference>
<evidence type="ECO:0000256" key="3">
    <source>
        <dbReference type="SAM" id="MobiDB-lite"/>
    </source>
</evidence>
<keyword evidence="2 4" id="KW-0560">Oxidoreductase</keyword>
<name>A0A1X7BYB8_9RHOB</name>
<dbReference type="InterPro" id="IPR003767">
    <property type="entry name" value="Malate/L-lactate_DH-like"/>
</dbReference>
<dbReference type="PANTHER" id="PTHR11091">
    <property type="entry name" value="OXIDOREDUCTASE-RELATED"/>
    <property type="match status" value="1"/>
</dbReference>
<sequence length="351" mass="36586">MMPGRGENRRPKRHERQAHDMSTLSLSLEEIHSLALDTMLANGCDDANASALADIVTRAERDGSHSHGLFRVPGYVKALRSGKVNGKAKPKVSKKAGAVVHVDGGGCFAPLAQAVGLPVLAETAAETGVAALSLTNIHHFAALWPETEFLADRGLVGIACTAYMPMVAPAGSKEKLFGTNPISFAWPRPGKPPVCYDMATAAMAMGDVQIAARDGKSVPLGTGLDAEGNETTDPAAIAEGVLLPFGGYKGSAIALMVELLAAGLTGESFSYEAAESDNHDGGPPRGGEMVIALSPALIAGDGWEAHVEGFMDRLTGLDGVRVPGARRHVNRLDTGPRSINAELVETIRGLV</sequence>
<organism evidence="4 5">
    <name type="scientific">Roseovarius aestuarii</name>
    <dbReference type="NCBI Taxonomy" id="475083"/>
    <lineage>
        <taxon>Bacteria</taxon>
        <taxon>Pseudomonadati</taxon>
        <taxon>Pseudomonadota</taxon>
        <taxon>Alphaproteobacteria</taxon>
        <taxon>Rhodobacterales</taxon>
        <taxon>Roseobacteraceae</taxon>
        <taxon>Roseovarius</taxon>
    </lineage>
</organism>
<dbReference type="Gene3D" id="1.10.1530.10">
    <property type="match status" value="1"/>
</dbReference>
<dbReference type="Pfam" id="PF02615">
    <property type="entry name" value="Ldh_2"/>
    <property type="match status" value="1"/>
</dbReference>
<dbReference type="EMBL" id="FWXB01000023">
    <property type="protein sequence ID" value="SMC14269.1"/>
    <property type="molecule type" value="Genomic_DNA"/>
</dbReference>
<keyword evidence="5" id="KW-1185">Reference proteome</keyword>
<proteinExistence type="inferred from homology"/>